<gene>
    <name evidence="1" type="ORF">ANCDUO_13804</name>
</gene>
<evidence type="ECO:0000313" key="1">
    <source>
        <dbReference type="EMBL" id="KIH56022.1"/>
    </source>
</evidence>
<dbReference type="Proteomes" id="UP000054047">
    <property type="component" value="Unassembled WGS sequence"/>
</dbReference>
<protein>
    <submittedName>
        <fullName evidence="1">Uncharacterized protein</fullName>
    </submittedName>
</protein>
<dbReference type="InterPro" id="IPR036397">
    <property type="entry name" value="RNaseH_sf"/>
</dbReference>
<dbReference type="PANTHER" id="PTHR46068:SF1">
    <property type="entry name" value="TRANSPOSASE IS30-LIKE HTH DOMAIN-CONTAINING PROTEIN"/>
    <property type="match status" value="1"/>
</dbReference>
<proteinExistence type="predicted"/>
<keyword evidence="2" id="KW-1185">Reference proteome</keyword>
<accession>A0A0C2D1W0</accession>
<dbReference type="EMBL" id="KN736374">
    <property type="protein sequence ID" value="KIH56022.1"/>
    <property type="molecule type" value="Genomic_DNA"/>
</dbReference>
<dbReference type="OrthoDB" id="7951431at2759"/>
<sequence length="95" mass="10992">MKPATVVVWAGVSATGRTPLIFVEKGAKINADFYLEEVLKKDLLPWSREHFKNVIQPLYQTKKVQRWCHENLPDFIDANEWPANSPDLNAMDYFV</sequence>
<dbReference type="GO" id="GO:0003676">
    <property type="term" value="F:nucleic acid binding"/>
    <property type="evidence" value="ECO:0007669"/>
    <property type="project" value="InterPro"/>
</dbReference>
<reference evidence="1 2" key="1">
    <citation type="submission" date="2013-12" db="EMBL/GenBank/DDBJ databases">
        <title>Draft genome of the parsitic nematode Ancylostoma duodenale.</title>
        <authorList>
            <person name="Mitreva M."/>
        </authorList>
    </citation>
    <scope>NUCLEOTIDE SEQUENCE [LARGE SCALE GENOMIC DNA]</scope>
    <source>
        <strain evidence="1 2">Zhejiang</strain>
    </source>
</reference>
<dbReference type="Gene3D" id="3.30.420.10">
    <property type="entry name" value="Ribonuclease H-like superfamily/Ribonuclease H"/>
    <property type="match status" value="1"/>
</dbReference>
<dbReference type="PANTHER" id="PTHR46068">
    <property type="entry name" value="PROTEIN CBG27172"/>
    <property type="match status" value="1"/>
</dbReference>
<name>A0A0C2D1W0_9BILA</name>
<dbReference type="AlphaFoldDB" id="A0A0C2D1W0"/>
<organism evidence="1 2">
    <name type="scientific">Ancylostoma duodenale</name>
    <dbReference type="NCBI Taxonomy" id="51022"/>
    <lineage>
        <taxon>Eukaryota</taxon>
        <taxon>Metazoa</taxon>
        <taxon>Ecdysozoa</taxon>
        <taxon>Nematoda</taxon>
        <taxon>Chromadorea</taxon>
        <taxon>Rhabditida</taxon>
        <taxon>Rhabditina</taxon>
        <taxon>Rhabditomorpha</taxon>
        <taxon>Strongyloidea</taxon>
        <taxon>Ancylostomatidae</taxon>
        <taxon>Ancylostomatinae</taxon>
        <taxon>Ancylostoma</taxon>
    </lineage>
</organism>
<evidence type="ECO:0000313" key="2">
    <source>
        <dbReference type="Proteomes" id="UP000054047"/>
    </source>
</evidence>